<reference evidence="1 2" key="1">
    <citation type="journal article" date="2020" name="ISME J.">
        <title>Uncovering the hidden diversity of litter-decomposition mechanisms in mushroom-forming fungi.</title>
        <authorList>
            <person name="Floudas D."/>
            <person name="Bentzer J."/>
            <person name="Ahren D."/>
            <person name="Johansson T."/>
            <person name="Persson P."/>
            <person name="Tunlid A."/>
        </authorList>
    </citation>
    <scope>NUCLEOTIDE SEQUENCE [LARGE SCALE GENOMIC DNA]</scope>
    <source>
        <strain evidence="1 2">CBS 101986</strain>
    </source>
</reference>
<evidence type="ECO:0000313" key="2">
    <source>
        <dbReference type="Proteomes" id="UP000567179"/>
    </source>
</evidence>
<organism evidence="1 2">
    <name type="scientific">Psilocybe cf. subviscida</name>
    <dbReference type="NCBI Taxonomy" id="2480587"/>
    <lineage>
        <taxon>Eukaryota</taxon>
        <taxon>Fungi</taxon>
        <taxon>Dikarya</taxon>
        <taxon>Basidiomycota</taxon>
        <taxon>Agaricomycotina</taxon>
        <taxon>Agaricomycetes</taxon>
        <taxon>Agaricomycetidae</taxon>
        <taxon>Agaricales</taxon>
        <taxon>Agaricineae</taxon>
        <taxon>Strophariaceae</taxon>
        <taxon>Psilocybe</taxon>
    </lineage>
</organism>
<sequence length="70" mass="7988">MDAATASRQASLIHMDLKWSSRRVWARKVSYAIYQVAEFVFDDTDSLRTENEFMDGRTRASRAESSLGPT</sequence>
<dbReference type="EMBL" id="JAACJJ010000030">
    <property type="protein sequence ID" value="KAF5318721.1"/>
    <property type="molecule type" value="Genomic_DNA"/>
</dbReference>
<dbReference type="AlphaFoldDB" id="A0A8H5B9I8"/>
<accession>A0A8H5B9I8</accession>
<gene>
    <name evidence="1" type="ORF">D9619_011023</name>
</gene>
<protein>
    <submittedName>
        <fullName evidence="1">Uncharacterized protein</fullName>
    </submittedName>
</protein>
<name>A0A8H5B9I8_9AGAR</name>
<keyword evidence="2" id="KW-1185">Reference proteome</keyword>
<evidence type="ECO:0000313" key="1">
    <source>
        <dbReference type="EMBL" id="KAF5318721.1"/>
    </source>
</evidence>
<proteinExistence type="predicted"/>
<dbReference type="Proteomes" id="UP000567179">
    <property type="component" value="Unassembled WGS sequence"/>
</dbReference>
<comment type="caution">
    <text evidence="1">The sequence shown here is derived from an EMBL/GenBank/DDBJ whole genome shotgun (WGS) entry which is preliminary data.</text>
</comment>